<proteinExistence type="predicted"/>
<dbReference type="Proteomes" id="UP000285301">
    <property type="component" value="Unassembled WGS sequence"/>
</dbReference>
<dbReference type="AlphaFoldDB" id="A0A3S3QRB5"/>
<evidence type="ECO:0008006" key="4">
    <source>
        <dbReference type="Google" id="ProtNLM"/>
    </source>
</evidence>
<feature type="non-terminal residue" evidence="2">
    <location>
        <position position="67"/>
    </location>
</feature>
<evidence type="ECO:0000313" key="2">
    <source>
        <dbReference type="EMBL" id="RWS12777.1"/>
    </source>
</evidence>
<reference evidence="2 3" key="1">
    <citation type="journal article" date="2018" name="Gigascience">
        <title>Genomes of trombidid mites reveal novel predicted allergens and laterally-transferred genes associated with secondary metabolism.</title>
        <authorList>
            <person name="Dong X."/>
            <person name="Chaisiri K."/>
            <person name="Xia D."/>
            <person name="Armstrong S.D."/>
            <person name="Fang Y."/>
            <person name="Donnelly M.J."/>
            <person name="Kadowaki T."/>
            <person name="McGarry J.W."/>
            <person name="Darby A.C."/>
            <person name="Makepeace B.L."/>
        </authorList>
    </citation>
    <scope>NUCLEOTIDE SEQUENCE [LARGE SCALE GENOMIC DNA]</scope>
    <source>
        <strain evidence="2">UoL-WK</strain>
    </source>
</reference>
<feature type="region of interest" description="Disordered" evidence="1">
    <location>
        <begin position="1"/>
        <end position="34"/>
    </location>
</feature>
<protein>
    <recommendedName>
        <fullName evidence="4">Histone H4</fullName>
    </recommendedName>
</protein>
<comment type="caution">
    <text evidence="2">The sequence shown here is derived from an EMBL/GenBank/DDBJ whole genome shotgun (WGS) entry which is preliminary data.</text>
</comment>
<keyword evidence="3" id="KW-1185">Reference proteome</keyword>
<evidence type="ECO:0000256" key="1">
    <source>
        <dbReference type="SAM" id="MobiDB-lite"/>
    </source>
</evidence>
<name>A0A3S3QRB5_9ACAR</name>
<accession>A0A3S3QRB5</accession>
<feature type="compositionally biased region" description="Basic residues" evidence="1">
    <location>
        <begin position="12"/>
        <end position="29"/>
    </location>
</feature>
<gene>
    <name evidence="2" type="ORF">B4U79_14661</name>
</gene>
<sequence>MSGHEKGIGKGGAKRHQKVRRDSRRHKIGHSSSRSSWWCQAYFGLNLRRNARNTGKTTAYYRVTDYF</sequence>
<dbReference type="EMBL" id="NCKU01001209">
    <property type="protein sequence ID" value="RWS12777.1"/>
    <property type="molecule type" value="Genomic_DNA"/>
</dbReference>
<organism evidence="2 3">
    <name type="scientific">Dinothrombium tinctorium</name>
    <dbReference type="NCBI Taxonomy" id="1965070"/>
    <lineage>
        <taxon>Eukaryota</taxon>
        <taxon>Metazoa</taxon>
        <taxon>Ecdysozoa</taxon>
        <taxon>Arthropoda</taxon>
        <taxon>Chelicerata</taxon>
        <taxon>Arachnida</taxon>
        <taxon>Acari</taxon>
        <taxon>Acariformes</taxon>
        <taxon>Trombidiformes</taxon>
        <taxon>Prostigmata</taxon>
        <taxon>Anystina</taxon>
        <taxon>Parasitengona</taxon>
        <taxon>Trombidioidea</taxon>
        <taxon>Trombidiidae</taxon>
        <taxon>Dinothrombium</taxon>
    </lineage>
</organism>
<evidence type="ECO:0000313" key="3">
    <source>
        <dbReference type="Proteomes" id="UP000285301"/>
    </source>
</evidence>